<name>A0ABQ9HFQ7_9NEOP</name>
<evidence type="ECO:0000313" key="3">
    <source>
        <dbReference type="Proteomes" id="UP001159363"/>
    </source>
</evidence>
<keyword evidence="1" id="KW-1133">Transmembrane helix</keyword>
<keyword evidence="3" id="KW-1185">Reference proteome</keyword>
<proteinExistence type="predicted"/>
<evidence type="ECO:0000256" key="1">
    <source>
        <dbReference type="SAM" id="Phobius"/>
    </source>
</evidence>
<keyword evidence="1" id="KW-0812">Transmembrane</keyword>
<reference evidence="2 3" key="1">
    <citation type="submission" date="2023-02" db="EMBL/GenBank/DDBJ databases">
        <title>LHISI_Scaffold_Assembly.</title>
        <authorList>
            <person name="Stuart O.P."/>
            <person name="Cleave R."/>
            <person name="Magrath M.J.L."/>
            <person name="Mikheyev A.S."/>
        </authorList>
    </citation>
    <scope>NUCLEOTIDE SEQUENCE [LARGE SCALE GENOMIC DNA]</scope>
    <source>
        <strain evidence="2">Daus_M_001</strain>
        <tissue evidence="2">Leg muscle</tissue>
    </source>
</reference>
<dbReference type="EMBL" id="JARBHB010000005">
    <property type="protein sequence ID" value="KAJ8883170.1"/>
    <property type="molecule type" value="Genomic_DNA"/>
</dbReference>
<organism evidence="2 3">
    <name type="scientific">Dryococelus australis</name>
    <dbReference type="NCBI Taxonomy" id="614101"/>
    <lineage>
        <taxon>Eukaryota</taxon>
        <taxon>Metazoa</taxon>
        <taxon>Ecdysozoa</taxon>
        <taxon>Arthropoda</taxon>
        <taxon>Hexapoda</taxon>
        <taxon>Insecta</taxon>
        <taxon>Pterygota</taxon>
        <taxon>Neoptera</taxon>
        <taxon>Polyneoptera</taxon>
        <taxon>Phasmatodea</taxon>
        <taxon>Verophasmatodea</taxon>
        <taxon>Anareolatae</taxon>
        <taxon>Phasmatidae</taxon>
        <taxon>Eurycanthinae</taxon>
        <taxon>Dryococelus</taxon>
    </lineage>
</organism>
<dbReference type="Proteomes" id="UP001159363">
    <property type="component" value="Chromosome 4"/>
</dbReference>
<comment type="caution">
    <text evidence="2">The sequence shown here is derived from an EMBL/GenBank/DDBJ whole genome shotgun (WGS) entry which is preliminary data.</text>
</comment>
<accession>A0ABQ9HFQ7</accession>
<protein>
    <recommendedName>
        <fullName evidence="4">Transposase</fullName>
    </recommendedName>
</protein>
<evidence type="ECO:0008006" key="4">
    <source>
        <dbReference type="Google" id="ProtNLM"/>
    </source>
</evidence>
<keyword evidence="1" id="KW-0472">Membrane</keyword>
<sequence>MLRQPYVADTECILIMLHEGIKWDSNTTTVSHNQVGAHTHLTFMFTFCILLTFLICRYLSTGSTFYSLQNKFNIARNTIWVIVREICQTIWTHFKDIEMPEPAGVMWLDI</sequence>
<gene>
    <name evidence="2" type="ORF">PR048_015010</name>
</gene>
<feature type="transmembrane region" description="Helical" evidence="1">
    <location>
        <begin position="41"/>
        <end position="59"/>
    </location>
</feature>
<evidence type="ECO:0000313" key="2">
    <source>
        <dbReference type="EMBL" id="KAJ8883170.1"/>
    </source>
</evidence>